<comment type="caution">
    <text evidence="1">The sequence shown here is derived from an EMBL/GenBank/DDBJ whole genome shotgun (WGS) entry which is preliminary data.</text>
</comment>
<sequence length="545" mass="61687">MSLGLNTAENFFVHRAGAFRNLREQYDLCADHRKSFRDHAIVPYRSANSTKSVSAELGVANYFLAKDNAKLLSLHTEIVQNVEFVLPRLNIKQIPRGWIVVVQSNGRCWAFNPKNIKDRCNYYGDALTSEEVRAKKHIVVFLDVDEDAKPDIPIGSTLVVAKNGAKSLFPFGIGQSPPMPYYYNIPSPFDVSNLDLKVQFLDGDHHTRFTWTMDIFGIPKMAQQIPCCNLRLPILISKIENLLALKKKHISGTKDDSKSGVSLTLRDEVENTAPEILQHRYSTESIEHELNLLLVEADDNPLSHLLESLKNHARNHDRHARDLNRQPRFHDDNYGPSQTVAQFSKTKSLQANERYLERQKVLAVPDNRNEQWLQKLDEMGRDTNFVSHTEFMISLNSGRGGPDINTDKHENLYRAACQEYREAFENQRDDPSLCQGEIDLIKEKTKSHLTGIKVPPDTLGDEISIWDQATGSFNAASKFHNLREVNASLIRDIEKVEAVRVSQGGKPYEWMVKPLSAVPMWVRNGRYCRAGVVVVAGFPGLGGLC</sequence>
<name>A0A9P8C9W8_9HELO</name>
<organism evidence="1 2">
    <name type="scientific">Amylocarpus encephaloides</name>
    <dbReference type="NCBI Taxonomy" id="45428"/>
    <lineage>
        <taxon>Eukaryota</taxon>
        <taxon>Fungi</taxon>
        <taxon>Dikarya</taxon>
        <taxon>Ascomycota</taxon>
        <taxon>Pezizomycotina</taxon>
        <taxon>Leotiomycetes</taxon>
        <taxon>Helotiales</taxon>
        <taxon>Helotiales incertae sedis</taxon>
        <taxon>Amylocarpus</taxon>
    </lineage>
</organism>
<reference evidence="1" key="1">
    <citation type="journal article" date="2021" name="IMA Fungus">
        <title>Genomic characterization of three marine fungi, including Emericellopsis atlantica sp. nov. with signatures of a generalist lifestyle and marine biomass degradation.</title>
        <authorList>
            <person name="Hagestad O.C."/>
            <person name="Hou L."/>
            <person name="Andersen J.H."/>
            <person name="Hansen E.H."/>
            <person name="Altermark B."/>
            <person name="Li C."/>
            <person name="Kuhnert E."/>
            <person name="Cox R.J."/>
            <person name="Crous P.W."/>
            <person name="Spatafora J.W."/>
            <person name="Lail K."/>
            <person name="Amirebrahimi M."/>
            <person name="Lipzen A."/>
            <person name="Pangilinan J."/>
            <person name="Andreopoulos W."/>
            <person name="Hayes R.D."/>
            <person name="Ng V."/>
            <person name="Grigoriev I.V."/>
            <person name="Jackson S.A."/>
            <person name="Sutton T.D.S."/>
            <person name="Dobson A.D.W."/>
            <person name="Rama T."/>
        </authorList>
    </citation>
    <scope>NUCLEOTIDE SEQUENCE</scope>
    <source>
        <strain evidence="1">TRa018bII</strain>
    </source>
</reference>
<dbReference type="AlphaFoldDB" id="A0A9P8C9W8"/>
<dbReference type="EMBL" id="MU251364">
    <property type="protein sequence ID" value="KAG9238905.1"/>
    <property type="molecule type" value="Genomic_DNA"/>
</dbReference>
<dbReference type="Proteomes" id="UP000824998">
    <property type="component" value="Unassembled WGS sequence"/>
</dbReference>
<proteinExistence type="predicted"/>
<keyword evidence="2" id="KW-1185">Reference proteome</keyword>
<evidence type="ECO:0000313" key="2">
    <source>
        <dbReference type="Proteomes" id="UP000824998"/>
    </source>
</evidence>
<gene>
    <name evidence="1" type="ORF">BJ875DRAFT_437069</name>
</gene>
<accession>A0A9P8C9W8</accession>
<evidence type="ECO:0000313" key="1">
    <source>
        <dbReference type="EMBL" id="KAG9238905.1"/>
    </source>
</evidence>
<protein>
    <submittedName>
        <fullName evidence="1">Uncharacterized protein</fullName>
    </submittedName>
</protein>